<organism evidence="2 3">
    <name type="scientific">Saccharopolyspora phatthalungensis</name>
    <dbReference type="NCBI Taxonomy" id="664693"/>
    <lineage>
        <taxon>Bacteria</taxon>
        <taxon>Bacillati</taxon>
        <taxon>Actinomycetota</taxon>
        <taxon>Actinomycetes</taxon>
        <taxon>Pseudonocardiales</taxon>
        <taxon>Pseudonocardiaceae</taxon>
        <taxon>Saccharopolyspora</taxon>
    </lineage>
</organism>
<evidence type="ECO:0000313" key="3">
    <source>
        <dbReference type="Proteomes" id="UP000584374"/>
    </source>
</evidence>
<dbReference type="Proteomes" id="UP000584374">
    <property type="component" value="Unassembled WGS sequence"/>
</dbReference>
<dbReference type="RefSeq" id="WP_184726416.1">
    <property type="nucleotide sequence ID" value="NZ_JACHIW010000001.1"/>
</dbReference>
<proteinExistence type="predicted"/>
<name>A0A840Q3C4_9PSEU</name>
<keyword evidence="1" id="KW-0812">Transmembrane</keyword>
<reference evidence="2 3" key="1">
    <citation type="submission" date="2020-08" db="EMBL/GenBank/DDBJ databases">
        <title>Sequencing the genomes of 1000 actinobacteria strains.</title>
        <authorList>
            <person name="Klenk H.-P."/>
        </authorList>
    </citation>
    <scope>NUCLEOTIDE SEQUENCE [LARGE SCALE GENOMIC DNA]</scope>
    <source>
        <strain evidence="2 3">DSM 45584</strain>
    </source>
</reference>
<evidence type="ECO:0000313" key="2">
    <source>
        <dbReference type="EMBL" id="MBB5154996.1"/>
    </source>
</evidence>
<dbReference type="EMBL" id="JACHIW010000001">
    <property type="protein sequence ID" value="MBB5154996.1"/>
    <property type="molecule type" value="Genomic_DNA"/>
</dbReference>
<comment type="caution">
    <text evidence="2">The sequence shown here is derived from an EMBL/GenBank/DDBJ whole genome shotgun (WGS) entry which is preliminary data.</text>
</comment>
<keyword evidence="1" id="KW-1133">Transmembrane helix</keyword>
<sequence>MGARLITPTPTGKHARLSLADRIHSALSRLLEAAREVPTTFAVLLVATACVGVALGLVLAGALL</sequence>
<gene>
    <name evidence="2" type="ORF">BJ970_002530</name>
</gene>
<feature type="transmembrane region" description="Helical" evidence="1">
    <location>
        <begin position="41"/>
        <end position="63"/>
    </location>
</feature>
<evidence type="ECO:0000256" key="1">
    <source>
        <dbReference type="SAM" id="Phobius"/>
    </source>
</evidence>
<dbReference type="AlphaFoldDB" id="A0A840Q3C4"/>
<keyword evidence="1" id="KW-0472">Membrane</keyword>
<keyword evidence="3" id="KW-1185">Reference proteome</keyword>
<accession>A0A840Q3C4</accession>
<protein>
    <submittedName>
        <fullName evidence="2">Uncharacterized protein</fullName>
    </submittedName>
</protein>